<organism evidence="1 2">
    <name type="scientific">Campylobacter gracilis RM3268</name>
    <dbReference type="NCBI Taxonomy" id="553220"/>
    <lineage>
        <taxon>Bacteria</taxon>
        <taxon>Pseudomonadati</taxon>
        <taxon>Campylobacterota</taxon>
        <taxon>Epsilonproteobacteria</taxon>
        <taxon>Campylobacterales</taxon>
        <taxon>Campylobacteraceae</taxon>
        <taxon>Campylobacter</taxon>
    </lineage>
</organism>
<comment type="caution">
    <text evidence="1">The sequence shown here is derived from an EMBL/GenBank/DDBJ whole genome shotgun (WGS) entry which is preliminary data.</text>
</comment>
<dbReference type="Proteomes" id="UP000005709">
    <property type="component" value="Unassembled WGS sequence"/>
</dbReference>
<keyword evidence="2" id="KW-1185">Reference proteome</keyword>
<evidence type="ECO:0000313" key="1">
    <source>
        <dbReference type="EMBL" id="EEV18871.1"/>
    </source>
</evidence>
<dbReference type="EMBL" id="ACYG01000005">
    <property type="protein sequence ID" value="EEV18871.1"/>
    <property type="molecule type" value="Genomic_DNA"/>
</dbReference>
<protein>
    <submittedName>
        <fullName evidence="1">Uncharacterized protein</fullName>
    </submittedName>
</protein>
<sequence>MLPKPIKKNQTPKASMCKISSIPVLKFNVPFCNMPVCASWFIFTA</sequence>
<evidence type="ECO:0000313" key="2">
    <source>
        <dbReference type="Proteomes" id="UP000005709"/>
    </source>
</evidence>
<reference evidence="1 2" key="1">
    <citation type="submission" date="2009-07" db="EMBL/GenBank/DDBJ databases">
        <authorList>
            <person name="Madupu R."/>
            <person name="Sebastian Y."/>
            <person name="Durkin A.S."/>
            <person name="Torralba M."/>
            <person name="Methe B."/>
            <person name="Sutton G.G."/>
            <person name="Strausberg R.L."/>
            <person name="Nelson K.E."/>
        </authorList>
    </citation>
    <scope>NUCLEOTIDE SEQUENCE [LARGE SCALE GENOMIC DNA]</scope>
    <source>
        <strain evidence="1 2">RM3268</strain>
    </source>
</reference>
<name>C8PDZ8_9BACT</name>
<gene>
    <name evidence="1" type="ORF">CAMGR0001_2348</name>
</gene>
<accession>C8PDZ8</accession>
<dbReference type="AlphaFoldDB" id="C8PDZ8"/>
<proteinExistence type="predicted"/>